<keyword evidence="2" id="KW-1185">Reference proteome</keyword>
<proteinExistence type="predicted"/>
<dbReference type="EMBL" id="JACHGW010000001">
    <property type="protein sequence ID" value="MBB6048333.1"/>
    <property type="molecule type" value="Genomic_DNA"/>
</dbReference>
<gene>
    <name evidence="1" type="ORF">HNQ39_000095</name>
</gene>
<reference evidence="1 2" key="1">
    <citation type="submission" date="2020-08" db="EMBL/GenBank/DDBJ databases">
        <title>Genomic Encyclopedia of Type Strains, Phase IV (KMG-IV): sequencing the most valuable type-strain genomes for metagenomic binning, comparative biology and taxonomic classification.</title>
        <authorList>
            <person name="Goeker M."/>
        </authorList>
    </citation>
    <scope>NUCLEOTIDE SEQUENCE [LARGE SCALE GENOMIC DNA]</scope>
    <source>
        <strain evidence="1 2">DSM 23562</strain>
    </source>
</reference>
<dbReference type="AlphaFoldDB" id="A0A7W9W4B2"/>
<name>A0A7W9W4B2_ARMRO</name>
<dbReference type="Proteomes" id="UP000520814">
    <property type="component" value="Unassembled WGS sequence"/>
</dbReference>
<sequence>MQKPQPFIVHEWGTFLAIAGSNGVTLEGMSHEEHPLPDFVHAAKADSVFPKWPTLKGETPVIYFYTDKPRKVLVGVDFPSGAWTHWFPSAASAGRFSGSAPNTNGHLGWITQLAPPSPTDSLPELAADSLWRFARQVPAAATVTSNGEVERFLFYRGLGKANLPVELFPEKNAGRLVAHVPVQRVILLNIEQGKLTWRPVIALKAGQILDGVRTGLRPGSVEEIALYLTRGLIQSGLFPDEARALVNTWRSSYFEHDGFRVLFILPQAWTDRFIPLHVRPQPDQLVRVMVGRIEGLTKKREALVRAALLGFASNPEKHFATLAAQGRYLEPILRRLAQTPSLKPLCERFLATELVTKGRSDARALAEQLRLGV</sequence>
<dbReference type="RefSeq" id="WP_184191828.1">
    <property type="nucleotide sequence ID" value="NZ_JACHGW010000001.1"/>
</dbReference>
<evidence type="ECO:0000313" key="2">
    <source>
        <dbReference type="Proteomes" id="UP000520814"/>
    </source>
</evidence>
<protein>
    <submittedName>
        <fullName evidence="1">Uncharacterized protein</fullName>
    </submittedName>
</protein>
<accession>A0A7W9W4B2</accession>
<evidence type="ECO:0000313" key="1">
    <source>
        <dbReference type="EMBL" id="MBB6048333.1"/>
    </source>
</evidence>
<comment type="caution">
    <text evidence="1">The sequence shown here is derived from an EMBL/GenBank/DDBJ whole genome shotgun (WGS) entry which is preliminary data.</text>
</comment>
<organism evidence="1 2">
    <name type="scientific">Armatimonas rosea</name>
    <dbReference type="NCBI Taxonomy" id="685828"/>
    <lineage>
        <taxon>Bacteria</taxon>
        <taxon>Bacillati</taxon>
        <taxon>Armatimonadota</taxon>
        <taxon>Armatimonadia</taxon>
        <taxon>Armatimonadales</taxon>
        <taxon>Armatimonadaceae</taxon>
        <taxon>Armatimonas</taxon>
    </lineage>
</organism>